<evidence type="ECO:0000256" key="1">
    <source>
        <dbReference type="ARBA" id="ARBA00022741"/>
    </source>
</evidence>
<dbReference type="InterPro" id="IPR011990">
    <property type="entry name" value="TPR-like_helical_dom_sf"/>
</dbReference>
<gene>
    <name evidence="4" type="ORF">ACFFH7_13610</name>
</gene>
<name>A0ABV6MQD1_9PSEU</name>
<dbReference type="SUPFAM" id="SSF48452">
    <property type="entry name" value="TPR-like"/>
    <property type="match status" value="1"/>
</dbReference>
<dbReference type="EMBL" id="JBHLUD010000004">
    <property type="protein sequence ID" value="MFC0542529.1"/>
    <property type="molecule type" value="Genomic_DNA"/>
</dbReference>
<dbReference type="PANTHER" id="PTHR16305:SF28">
    <property type="entry name" value="GUANYLATE CYCLASE DOMAIN-CONTAINING PROTEIN"/>
    <property type="match status" value="1"/>
</dbReference>
<evidence type="ECO:0000259" key="3">
    <source>
        <dbReference type="Pfam" id="PF13191"/>
    </source>
</evidence>
<proteinExistence type="predicted"/>
<dbReference type="SUPFAM" id="SSF52540">
    <property type="entry name" value="P-loop containing nucleoside triphosphate hydrolases"/>
    <property type="match status" value="1"/>
</dbReference>
<comment type="caution">
    <text evidence="4">The sequence shown here is derived from an EMBL/GenBank/DDBJ whole genome shotgun (WGS) entry which is preliminary data.</text>
</comment>
<dbReference type="Gene3D" id="1.25.40.10">
    <property type="entry name" value="Tetratricopeptide repeat domain"/>
    <property type="match status" value="1"/>
</dbReference>
<keyword evidence="5" id="KW-1185">Reference proteome</keyword>
<organism evidence="4 5">
    <name type="scientific">Kutzneria chonburiensis</name>
    <dbReference type="NCBI Taxonomy" id="1483604"/>
    <lineage>
        <taxon>Bacteria</taxon>
        <taxon>Bacillati</taxon>
        <taxon>Actinomycetota</taxon>
        <taxon>Actinomycetes</taxon>
        <taxon>Pseudonocardiales</taxon>
        <taxon>Pseudonocardiaceae</taxon>
        <taxon>Kutzneria</taxon>
    </lineage>
</organism>
<evidence type="ECO:0000256" key="2">
    <source>
        <dbReference type="ARBA" id="ARBA00022840"/>
    </source>
</evidence>
<dbReference type="InterPro" id="IPR027417">
    <property type="entry name" value="P-loop_NTPase"/>
</dbReference>
<feature type="domain" description="Orc1-like AAA ATPase" evidence="3">
    <location>
        <begin position="5"/>
        <end position="192"/>
    </location>
</feature>
<reference evidence="4 5" key="1">
    <citation type="submission" date="2024-09" db="EMBL/GenBank/DDBJ databases">
        <authorList>
            <person name="Sun Q."/>
            <person name="Mori K."/>
        </authorList>
    </citation>
    <scope>NUCLEOTIDE SEQUENCE [LARGE SCALE GENOMIC DNA]</scope>
    <source>
        <strain evidence="4 5">TBRC 1432</strain>
    </source>
</reference>
<accession>A0ABV6MQD1</accession>
<dbReference type="Proteomes" id="UP001589810">
    <property type="component" value="Unassembled WGS sequence"/>
</dbReference>
<keyword evidence="1" id="KW-0547">Nucleotide-binding</keyword>
<evidence type="ECO:0000313" key="4">
    <source>
        <dbReference type="EMBL" id="MFC0542529.1"/>
    </source>
</evidence>
<keyword evidence="2" id="KW-0067">ATP-binding</keyword>
<evidence type="ECO:0000313" key="5">
    <source>
        <dbReference type="Proteomes" id="UP001589810"/>
    </source>
</evidence>
<sequence length="866" mass="94324">MARVFVGRREESTEMQNFLERVARSGTRILLVEGPAGVGKSALVSKFRTYFRESWSGRPGVTALVRCHGQVGADNAYEPMVDAVEQLNPQARRWRRAKAGAHVAAASASELVAGVVPGTGPALRAGVGALGHSRLADGARSVQGLTSAVLAAVGREHVGMLVVDDAHLIDASSCQVVERLVSAPERGPLAIVLAVRPEEVDGALREMLGRLTVRGQVDRLVLSGLGVADIAEYVRLSIGAVPAAKDCDRLRRVTGGLPFFLGQCMSLLQEEGHGIEAPVPCSVELVIRLRLGRLNEQVVTLLVHAAVQGERFSTDVLERMANVPHDEVLTQLYSTAAHPGLIHLCPPDERARVTGYDVYEFDHSLLHSVLYAWQSPQQRRERHALAARVLLELSSATDTTNVEFQLELVRHHHLGGDFGPAARRALAVARTLLITGGSLGEAERLCRQALADARSLPSDQETDRLEVEIIELLLLCTEPRWHVVPGAHPSTELEGLVDEAVQAAARNGDLLLQVRVAAVRGRVVHRVHGVDAGLEAQRQAVELASAAGPVVRFLTLAMYGRELTKRDMYAGIEVLRQAERLAEQTPEIHDSTDVAMRQAYFRTKVQIGVNLFDAGQLGAANTVLDAMADRLRRTEDVGILPIGLNFLAQVQLAIGSWAAARATLHDAVRLADDGPDAWHANNLALLGKLRVDQGEVEAGLAQIEAAWVEMKQVWQTNLATLVANLYAQAVLDSSPGKVDRPALVDRLLTDNISECRLSGMTRSEVLAHCLHARLRLAMGGVDDAYEASQRAVRLLEKHDPLPALRTEEIYYWHSEVLRQLGRGTEADEFRRRAGEIVRTKAQSLDGVLRERFLTEVPLNVLVTHSA</sequence>
<dbReference type="InterPro" id="IPR041664">
    <property type="entry name" value="AAA_16"/>
</dbReference>
<dbReference type="Pfam" id="PF13191">
    <property type="entry name" value="AAA_16"/>
    <property type="match status" value="1"/>
</dbReference>
<protein>
    <submittedName>
        <fullName evidence="4">AAA family ATPase</fullName>
    </submittedName>
</protein>
<dbReference type="PANTHER" id="PTHR16305">
    <property type="entry name" value="TESTICULAR SOLUBLE ADENYLYL CYCLASE"/>
    <property type="match status" value="1"/>
</dbReference>
<dbReference type="RefSeq" id="WP_273940947.1">
    <property type="nucleotide sequence ID" value="NZ_CP097263.1"/>
</dbReference>
<dbReference type="Gene3D" id="3.40.50.300">
    <property type="entry name" value="P-loop containing nucleotide triphosphate hydrolases"/>
    <property type="match status" value="1"/>
</dbReference>